<keyword evidence="4" id="KW-0479">Metal-binding</keyword>
<dbReference type="EMBL" id="CP011071">
    <property type="protein sequence ID" value="AKA33991.1"/>
    <property type="molecule type" value="Genomic_DNA"/>
</dbReference>
<name>A0A0D5YQ57_9FLAO</name>
<evidence type="ECO:0000256" key="2">
    <source>
        <dbReference type="ARBA" id="ARBA00001941"/>
    </source>
</evidence>
<dbReference type="SUPFAM" id="SSF56796">
    <property type="entry name" value="Dehydroquinate synthase-like"/>
    <property type="match status" value="1"/>
</dbReference>
<dbReference type="NCBIfam" id="NF004852">
    <property type="entry name" value="PRK06203.1"/>
    <property type="match status" value="1"/>
</dbReference>
<dbReference type="PANTHER" id="PTHR43622:SF7">
    <property type="entry name" value="3-DEHYDROQUINATE SYNTHASE, CHLOROPLASTIC"/>
    <property type="match status" value="1"/>
</dbReference>
<evidence type="ECO:0000256" key="8">
    <source>
        <dbReference type="ARBA" id="ARBA00023285"/>
    </source>
</evidence>
<evidence type="ECO:0000259" key="10">
    <source>
        <dbReference type="Pfam" id="PF24621"/>
    </source>
</evidence>
<comment type="cofactor">
    <cofactor evidence="1">
        <name>NAD(+)</name>
        <dbReference type="ChEBI" id="CHEBI:57540"/>
    </cofactor>
</comment>
<reference evidence="11 12" key="1">
    <citation type="submission" date="2015-03" db="EMBL/GenBank/DDBJ databases">
        <title>Complete genome sequence of Muricauda lutaonensis CC-HSB-11T, isolated from a coastal hot spring.</title>
        <authorList>
            <person name="Kim K.M."/>
        </authorList>
    </citation>
    <scope>NUCLEOTIDE SEQUENCE [LARGE SCALE GENOMIC DNA]</scope>
    <source>
        <strain evidence="11 12">CC-HSB-11</strain>
    </source>
</reference>
<dbReference type="InterPro" id="IPR030960">
    <property type="entry name" value="DHQS/DOIS_N"/>
</dbReference>
<evidence type="ECO:0000313" key="11">
    <source>
        <dbReference type="EMBL" id="AKA33991.1"/>
    </source>
</evidence>
<keyword evidence="8" id="KW-0170">Cobalt</keyword>
<dbReference type="Pfam" id="PF01761">
    <property type="entry name" value="DHQ_synthase"/>
    <property type="match status" value="1"/>
</dbReference>
<dbReference type="Proteomes" id="UP000032726">
    <property type="component" value="Chromosome"/>
</dbReference>
<feature type="domain" description="3-dehydroquinate synthase C-terminal" evidence="10">
    <location>
        <begin position="198"/>
        <end position="327"/>
    </location>
</feature>
<keyword evidence="3" id="KW-0028">Amino-acid biosynthesis</keyword>
<keyword evidence="7" id="KW-0456">Lyase</keyword>
<dbReference type="GO" id="GO:0008652">
    <property type="term" value="P:amino acid biosynthetic process"/>
    <property type="evidence" value="ECO:0007669"/>
    <property type="project" value="UniProtKB-KW"/>
</dbReference>
<dbReference type="PATRIC" id="fig|516051.4.peg.317"/>
<accession>A0A0D5YQ57</accession>
<dbReference type="STRING" id="516051.VC82_305"/>
<dbReference type="Pfam" id="PF24621">
    <property type="entry name" value="DHQS_C"/>
    <property type="match status" value="1"/>
</dbReference>
<comment type="cofactor">
    <cofactor evidence="2">
        <name>Co(2+)</name>
        <dbReference type="ChEBI" id="CHEBI:48828"/>
    </cofactor>
</comment>
<dbReference type="HOGENOM" id="CLU_001201_0_4_10"/>
<dbReference type="InterPro" id="IPR030963">
    <property type="entry name" value="DHQ_synth_fam"/>
</dbReference>
<dbReference type="OrthoDB" id="9806583at2"/>
<evidence type="ECO:0000259" key="9">
    <source>
        <dbReference type="Pfam" id="PF01761"/>
    </source>
</evidence>
<dbReference type="GO" id="GO:0046872">
    <property type="term" value="F:metal ion binding"/>
    <property type="evidence" value="ECO:0007669"/>
    <property type="project" value="UniProtKB-KW"/>
</dbReference>
<evidence type="ECO:0000256" key="4">
    <source>
        <dbReference type="ARBA" id="ARBA00022723"/>
    </source>
</evidence>
<evidence type="ECO:0000256" key="3">
    <source>
        <dbReference type="ARBA" id="ARBA00022605"/>
    </source>
</evidence>
<keyword evidence="6" id="KW-0057">Aromatic amino acid biosynthesis</keyword>
<feature type="domain" description="3-dehydroquinate synthase N-terminal" evidence="9">
    <location>
        <begin position="83"/>
        <end position="195"/>
    </location>
</feature>
<evidence type="ECO:0000256" key="7">
    <source>
        <dbReference type="ARBA" id="ARBA00023239"/>
    </source>
</evidence>
<dbReference type="Gene3D" id="3.40.50.1970">
    <property type="match status" value="1"/>
</dbReference>
<dbReference type="InterPro" id="IPR050071">
    <property type="entry name" value="Dehydroquinate_synthase"/>
</dbReference>
<proteinExistence type="predicted"/>
<organism evidence="11 12">
    <name type="scientific">Flagellimonas lutaonensis</name>
    <dbReference type="NCBI Taxonomy" id="516051"/>
    <lineage>
        <taxon>Bacteria</taxon>
        <taxon>Pseudomonadati</taxon>
        <taxon>Bacteroidota</taxon>
        <taxon>Flavobacteriia</taxon>
        <taxon>Flavobacteriales</taxon>
        <taxon>Flavobacteriaceae</taxon>
        <taxon>Flagellimonas</taxon>
    </lineage>
</organism>
<gene>
    <name evidence="11" type="ORF">VC82_305</name>
</gene>
<keyword evidence="12" id="KW-1185">Reference proteome</keyword>
<dbReference type="PANTHER" id="PTHR43622">
    <property type="entry name" value="3-DEHYDROQUINATE SYNTHASE"/>
    <property type="match status" value="1"/>
</dbReference>
<dbReference type="RefSeq" id="WP_045800814.1">
    <property type="nucleotide sequence ID" value="NZ_CP011071.1"/>
</dbReference>
<keyword evidence="5" id="KW-0520">NAD</keyword>
<dbReference type="PIRSF" id="PIRSF001455">
    <property type="entry name" value="DHQ_synth"/>
    <property type="match status" value="1"/>
</dbReference>
<evidence type="ECO:0000256" key="6">
    <source>
        <dbReference type="ARBA" id="ARBA00023141"/>
    </source>
</evidence>
<dbReference type="KEGG" id="mlt:VC82_305"/>
<evidence type="ECO:0000313" key="12">
    <source>
        <dbReference type="Proteomes" id="UP000032726"/>
    </source>
</evidence>
<sequence>MKPVSTISQSFSVQYRYSLYFTEHLFSVENDLFQQVIKEGATTDTAKLLFVVDEGVANAHPALLDEIKVYCHNYGHLSFLDTLLVPGGENSKNDSAQVDRVLKAINHRGVCRHSFVVAIGGGAVIDMVGYAAATAHRGVKLVRVPTTVLAQNDAAVGVKNGINAFGKKNFLGSFTIPTAIINDFRFITTLDQRDWISGVAEAIKVALIKDASFFDFLEKNAVALAKRKKEPMQRLIHRCAEIHMQHISQGGDPFESGSSRPLDFGHWSAHKLEQMTNYDLRHGEAVAMGIALDVTYAHLMGMIDNGTLKRVLKVLCEVGFDLKMPIKGEPRVTELLKGIEEFREHLGGKLTITLIVGIGKKVDVHKIDEQKMREAIAIRSVAVEKLSC</sequence>
<dbReference type="CDD" id="cd08198">
    <property type="entry name" value="DHQS-like"/>
    <property type="match status" value="1"/>
</dbReference>
<dbReference type="Gene3D" id="1.20.1090.10">
    <property type="entry name" value="Dehydroquinate synthase-like - alpha domain"/>
    <property type="match status" value="1"/>
</dbReference>
<evidence type="ECO:0000256" key="1">
    <source>
        <dbReference type="ARBA" id="ARBA00001911"/>
    </source>
</evidence>
<dbReference type="InterPro" id="IPR056179">
    <property type="entry name" value="DHQS_C"/>
</dbReference>
<protein>
    <submittedName>
        <fullName evidence="11">3-dehydroquinate synthase</fullName>
    </submittedName>
</protein>
<dbReference type="AlphaFoldDB" id="A0A0D5YQ57"/>
<dbReference type="GO" id="GO:0003856">
    <property type="term" value="F:3-dehydroquinate synthase activity"/>
    <property type="evidence" value="ECO:0007669"/>
    <property type="project" value="TreeGrafter"/>
</dbReference>
<evidence type="ECO:0000256" key="5">
    <source>
        <dbReference type="ARBA" id="ARBA00023027"/>
    </source>
</evidence>
<dbReference type="GO" id="GO:0009073">
    <property type="term" value="P:aromatic amino acid family biosynthetic process"/>
    <property type="evidence" value="ECO:0007669"/>
    <property type="project" value="UniProtKB-KW"/>
</dbReference>